<dbReference type="InterPro" id="IPR050593">
    <property type="entry name" value="LovG"/>
</dbReference>
<dbReference type="GO" id="GO:0005737">
    <property type="term" value="C:cytoplasm"/>
    <property type="evidence" value="ECO:0007669"/>
    <property type="project" value="TreeGrafter"/>
</dbReference>
<evidence type="ECO:0000259" key="2">
    <source>
        <dbReference type="Pfam" id="PF03959"/>
    </source>
</evidence>
<organism evidence="3 4">
    <name type="scientific">Aspergillus ruber (strain CBS 135680)</name>
    <dbReference type="NCBI Taxonomy" id="1388766"/>
    <lineage>
        <taxon>Eukaryota</taxon>
        <taxon>Fungi</taxon>
        <taxon>Dikarya</taxon>
        <taxon>Ascomycota</taxon>
        <taxon>Pezizomycotina</taxon>
        <taxon>Eurotiomycetes</taxon>
        <taxon>Eurotiomycetidae</taxon>
        <taxon>Eurotiales</taxon>
        <taxon>Aspergillaceae</taxon>
        <taxon>Aspergillus</taxon>
        <taxon>Aspergillus subgen. Aspergillus</taxon>
    </lineage>
</organism>
<dbReference type="EMBL" id="KK088417">
    <property type="protein sequence ID" value="EYE96982.1"/>
    <property type="molecule type" value="Genomic_DNA"/>
</dbReference>
<dbReference type="Pfam" id="PF03959">
    <property type="entry name" value="FSH1"/>
    <property type="match status" value="1"/>
</dbReference>
<dbReference type="OrthoDB" id="2094269at2759"/>
<sequence length="214" mass="23571">MKFLCLHGAGTNDEIFDLQSGGIRHSLEENGHTFRFINGRIPSDPEPEIASIMDGPFYMHYTAKAPPGSTLSTAIQYTLSIIEKEGPFDAVMGFSQGAALACSLLINHSQTYPNENPLFKMAVFICSAMTWDVSNGLEALQPTPGKYPVRIPTVHIVGKQDPLYAEGKRMYGLCEPGKAVFYDHGSRHMIPFDLTNTERMAGIVEEMVNQVEGL</sequence>
<dbReference type="AlphaFoldDB" id="A0A017SJ81"/>
<dbReference type="GeneID" id="63693952"/>
<reference evidence="4" key="1">
    <citation type="journal article" date="2014" name="Nat. Commun.">
        <title>Genomic adaptations of the halophilic Dead Sea filamentous fungus Eurotium rubrum.</title>
        <authorList>
            <person name="Kis-Papo T."/>
            <person name="Weig A.R."/>
            <person name="Riley R."/>
            <person name="Persoh D."/>
            <person name="Salamov A."/>
            <person name="Sun H."/>
            <person name="Lipzen A."/>
            <person name="Wasser S.P."/>
            <person name="Rambold G."/>
            <person name="Grigoriev I.V."/>
            <person name="Nevo E."/>
        </authorList>
    </citation>
    <scope>NUCLEOTIDE SEQUENCE [LARGE SCALE GENOMIC DNA]</scope>
    <source>
        <strain evidence="4">CBS 135680</strain>
    </source>
</reference>
<evidence type="ECO:0000313" key="4">
    <source>
        <dbReference type="Proteomes" id="UP000019804"/>
    </source>
</evidence>
<keyword evidence="4" id="KW-1185">Reference proteome</keyword>
<gene>
    <name evidence="3" type="ORF">EURHEDRAFT_376236</name>
</gene>
<accession>A0A017SJ81</accession>
<dbReference type="InterPro" id="IPR029058">
    <property type="entry name" value="AB_hydrolase_fold"/>
</dbReference>
<dbReference type="RefSeq" id="XP_040640670.1">
    <property type="nucleotide sequence ID" value="XM_040778828.1"/>
</dbReference>
<evidence type="ECO:0000256" key="1">
    <source>
        <dbReference type="ARBA" id="ARBA00022801"/>
    </source>
</evidence>
<dbReference type="GO" id="GO:0019748">
    <property type="term" value="P:secondary metabolic process"/>
    <property type="evidence" value="ECO:0007669"/>
    <property type="project" value="TreeGrafter"/>
</dbReference>
<dbReference type="InterPro" id="IPR005645">
    <property type="entry name" value="FSH-like_dom"/>
</dbReference>
<keyword evidence="1" id="KW-0378">Hydrolase</keyword>
<evidence type="ECO:0000313" key="3">
    <source>
        <dbReference type="EMBL" id="EYE96982.1"/>
    </source>
</evidence>
<dbReference type="Gene3D" id="3.40.50.1820">
    <property type="entry name" value="alpha/beta hydrolase"/>
    <property type="match status" value="1"/>
</dbReference>
<dbReference type="GO" id="GO:0005634">
    <property type="term" value="C:nucleus"/>
    <property type="evidence" value="ECO:0007669"/>
    <property type="project" value="TreeGrafter"/>
</dbReference>
<dbReference type="Proteomes" id="UP000019804">
    <property type="component" value="Unassembled WGS sequence"/>
</dbReference>
<name>A0A017SJ81_ASPRC</name>
<feature type="domain" description="Serine hydrolase" evidence="2">
    <location>
        <begin position="2"/>
        <end position="197"/>
    </location>
</feature>
<dbReference type="GO" id="GO:0016787">
    <property type="term" value="F:hydrolase activity"/>
    <property type="evidence" value="ECO:0007669"/>
    <property type="project" value="UniProtKB-KW"/>
</dbReference>
<protein>
    <recommendedName>
        <fullName evidence="2">Serine hydrolase domain-containing protein</fullName>
    </recommendedName>
</protein>
<dbReference type="PANTHER" id="PTHR48070">
    <property type="entry name" value="ESTERASE OVCA2"/>
    <property type="match status" value="1"/>
</dbReference>
<dbReference type="HOGENOM" id="CLU_051938_4_2_1"/>
<proteinExistence type="predicted"/>
<dbReference type="SUPFAM" id="SSF53474">
    <property type="entry name" value="alpha/beta-Hydrolases"/>
    <property type="match status" value="1"/>
</dbReference>
<dbReference type="PANTHER" id="PTHR48070:SF7">
    <property type="entry name" value="SERINE HYDROLASE FSH DOMAIN-CONTAINING PROTEIN-RELATED"/>
    <property type="match status" value="1"/>
</dbReference>